<sequence>MFVLIFLVSQSWSIYLDSTLSFIGLSQRDITFRTDYTQSEPYRFSIIDSLLHKPLHSIRFANSIDSAFWNLADVDILQRLINIYKLAPRKEQLHFKYGLQRSNELIREAVSGVPQELDTVFENLTLFSPQPTVSIEEEKESEIQYDSLVTFLKDNGTKVDYSKLFTASLILLWIAQTHTEWPLNYNNETMDIDGVEGEILYYEKCDFGEIIIGGEGNNIYKKDFSIMLDLGGDDVYYCNRHRGNFQILIDRAGNDIYRGENYSIACGNFGVSIIIDEAGDDRYEAKNYAIGCGIFGVGVLIDKGGNDTYDGDTFTQGAGGFGIGILKDEAGQDTYEGALHAQGFASTYGIGILADRGGNDRYIIIEKYIDEIRYLDHYLSLSQGFSIGFRPDLSAGIGMILDRNGNDYYLGDIFAQGSSYWYGFGAIIDSKGNDNYIAHQYVQGAGTHITIGLLIDKQGDDNYVAKGVSQGCGHDLAFGFLLDCSGDDSYVAFDLSQGAGNANGIGVLLDESGSDSYSVKRDHNTQGYGDFRREYGSIGVLIDIKGEDVYHTGTNESLWLKGAYGIGIDWE</sequence>
<reference evidence="1 2" key="1">
    <citation type="journal article" date="2015" name="Microbiome">
        <title>Genomic resolution of linkages in carbon, nitrogen, and sulfur cycling among widespread estuary sediment bacteria.</title>
        <authorList>
            <person name="Baker B.J."/>
            <person name="Lazar C.S."/>
            <person name="Teske A.P."/>
            <person name="Dick G.J."/>
        </authorList>
    </citation>
    <scope>NUCLEOTIDE SEQUENCE [LARGE SCALE GENOMIC DNA]</scope>
    <source>
        <strain evidence="1">DG_78</strain>
    </source>
</reference>
<dbReference type="EMBL" id="LJNI01000003">
    <property type="protein sequence ID" value="KPJ74475.1"/>
    <property type="molecule type" value="Genomic_DNA"/>
</dbReference>
<dbReference type="AlphaFoldDB" id="A0A0S7YJ53"/>
<dbReference type="Proteomes" id="UP000051012">
    <property type="component" value="Unassembled WGS sequence"/>
</dbReference>
<gene>
    <name evidence="1" type="ORF">AMJ52_00385</name>
</gene>
<comment type="caution">
    <text evidence="1">The sequence shown here is derived from an EMBL/GenBank/DDBJ whole genome shotgun (WGS) entry which is preliminary data.</text>
</comment>
<evidence type="ECO:0000313" key="2">
    <source>
        <dbReference type="Proteomes" id="UP000051012"/>
    </source>
</evidence>
<proteinExistence type="predicted"/>
<protein>
    <submittedName>
        <fullName evidence="1">Uncharacterized protein</fullName>
    </submittedName>
</protein>
<name>A0A0S7YJ53_UNCT6</name>
<evidence type="ECO:0000313" key="1">
    <source>
        <dbReference type="EMBL" id="KPJ74475.1"/>
    </source>
</evidence>
<organism evidence="1 2">
    <name type="scientific">candidate division TA06 bacterium DG_78</name>
    <dbReference type="NCBI Taxonomy" id="1703772"/>
    <lineage>
        <taxon>Bacteria</taxon>
        <taxon>Bacteria division TA06</taxon>
    </lineage>
</organism>
<accession>A0A0S7YJ53</accession>